<keyword evidence="6 7" id="KW-0472">Membrane</keyword>
<keyword evidence="5 7" id="KW-1133">Transmembrane helix</keyword>
<reference evidence="10 11" key="1">
    <citation type="submission" date="2014-08" db="EMBL/GenBank/DDBJ databases">
        <title>Comparative genomics of the Paenibacillus odorifer group.</title>
        <authorList>
            <person name="den Bakker H.C."/>
            <person name="Tsai Y.-C."/>
            <person name="Martin N."/>
            <person name="Korlach J."/>
            <person name="Wiedmann M."/>
        </authorList>
    </citation>
    <scope>NUCLEOTIDE SEQUENCE [LARGE SCALE GENOMIC DNA]</scope>
    <source>
        <strain evidence="10 11">DSM 1735</strain>
    </source>
</reference>
<evidence type="ECO:0000256" key="3">
    <source>
        <dbReference type="ARBA" id="ARBA00022475"/>
    </source>
</evidence>
<feature type="domain" description="ABC3 transporter permease C-terminal" evidence="8">
    <location>
        <begin position="280"/>
        <end position="406"/>
    </location>
</feature>
<evidence type="ECO:0000259" key="9">
    <source>
        <dbReference type="Pfam" id="PF12704"/>
    </source>
</evidence>
<keyword evidence="3" id="KW-1003">Cell membrane</keyword>
<dbReference type="OrthoDB" id="135354at2"/>
<evidence type="ECO:0000313" key="10">
    <source>
        <dbReference type="EMBL" id="AIQ12929.1"/>
    </source>
</evidence>
<feature type="transmembrane region" description="Helical" evidence="7">
    <location>
        <begin position="323"/>
        <end position="356"/>
    </location>
</feature>
<dbReference type="Pfam" id="PF02687">
    <property type="entry name" value="FtsX"/>
    <property type="match status" value="1"/>
</dbReference>
<dbReference type="InterPro" id="IPR051447">
    <property type="entry name" value="Lipoprotein-release_system"/>
</dbReference>
<comment type="subcellular location">
    <subcellularLocation>
        <location evidence="1">Cell membrane</location>
        <topology evidence="1">Multi-pass membrane protein</topology>
    </subcellularLocation>
</comment>
<dbReference type="PANTHER" id="PTHR30489">
    <property type="entry name" value="LIPOPROTEIN-RELEASING SYSTEM TRANSMEMBRANE PROTEIN LOLE"/>
    <property type="match status" value="1"/>
</dbReference>
<organism evidence="10 11">
    <name type="scientific">Paenibacillus durus</name>
    <name type="common">Paenibacillus azotofixans</name>
    <dbReference type="NCBI Taxonomy" id="44251"/>
    <lineage>
        <taxon>Bacteria</taxon>
        <taxon>Bacillati</taxon>
        <taxon>Bacillota</taxon>
        <taxon>Bacilli</taxon>
        <taxon>Bacillales</taxon>
        <taxon>Paenibacillaceae</taxon>
        <taxon>Paenibacillus</taxon>
    </lineage>
</organism>
<evidence type="ECO:0000256" key="1">
    <source>
        <dbReference type="ARBA" id="ARBA00004651"/>
    </source>
</evidence>
<evidence type="ECO:0000256" key="2">
    <source>
        <dbReference type="ARBA" id="ARBA00005236"/>
    </source>
</evidence>
<evidence type="ECO:0000256" key="5">
    <source>
        <dbReference type="ARBA" id="ARBA00022989"/>
    </source>
</evidence>
<dbReference type="GO" id="GO:0098797">
    <property type="term" value="C:plasma membrane protein complex"/>
    <property type="evidence" value="ECO:0007669"/>
    <property type="project" value="TreeGrafter"/>
</dbReference>
<dbReference type="eggNOG" id="COG4591">
    <property type="taxonomic scope" value="Bacteria"/>
</dbReference>
<evidence type="ECO:0000256" key="4">
    <source>
        <dbReference type="ARBA" id="ARBA00022692"/>
    </source>
</evidence>
<dbReference type="AlphaFoldDB" id="A0A089IVF4"/>
<dbReference type="STRING" id="44251.PDUR_14150"/>
<evidence type="ECO:0000256" key="7">
    <source>
        <dbReference type="SAM" id="Phobius"/>
    </source>
</evidence>
<keyword evidence="4 7" id="KW-0812">Transmembrane</keyword>
<evidence type="ECO:0000259" key="8">
    <source>
        <dbReference type="Pfam" id="PF02687"/>
    </source>
</evidence>
<proteinExistence type="inferred from homology"/>
<accession>A0A089IVF4</accession>
<dbReference type="EMBL" id="CP009288">
    <property type="protein sequence ID" value="AIQ12929.1"/>
    <property type="molecule type" value="Genomic_DNA"/>
</dbReference>
<evidence type="ECO:0000256" key="6">
    <source>
        <dbReference type="ARBA" id="ARBA00023136"/>
    </source>
</evidence>
<dbReference type="KEGG" id="pdu:PDUR_14150"/>
<feature type="domain" description="MacB-like periplasmic core" evidence="9">
    <location>
        <begin position="24"/>
        <end position="228"/>
    </location>
</feature>
<feature type="transmembrane region" description="Helical" evidence="7">
    <location>
        <begin position="276"/>
        <end position="302"/>
    </location>
</feature>
<feature type="transmembrane region" description="Helical" evidence="7">
    <location>
        <begin position="21"/>
        <end position="40"/>
    </location>
</feature>
<gene>
    <name evidence="10" type="ORF">PDUR_14150</name>
</gene>
<keyword evidence="11" id="KW-1185">Reference proteome</keyword>
<dbReference type="PANTHER" id="PTHR30489:SF0">
    <property type="entry name" value="LIPOPROTEIN-RELEASING SYSTEM TRANSMEMBRANE PROTEIN LOLE"/>
    <property type="match status" value="1"/>
</dbReference>
<evidence type="ECO:0000313" key="11">
    <source>
        <dbReference type="Proteomes" id="UP000029409"/>
    </source>
</evidence>
<dbReference type="InterPro" id="IPR025857">
    <property type="entry name" value="MacB_PCD"/>
</dbReference>
<dbReference type="Proteomes" id="UP000029409">
    <property type="component" value="Chromosome"/>
</dbReference>
<protein>
    <submittedName>
        <fullName evidence="10">Uncharacterized protein</fullName>
    </submittedName>
</protein>
<feature type="transmembrane region" description="Helical" evidence="7">
    <location>
        <begin position="376"/>
        <end position="396"/>
    </location>
</feature>
<name>A0A089IVF4_PAEDU</name>
<dbReference type="Pfam" id="PF12704">
    <property type="entry name" value="MacB_PCD"/>
    <property type="match status" value="1"/>
</dbReference>
<comment type="similarity">
    <text evidence="2">Belongs to the ABC-4 integral membrane protein family. LolC/E subfamily.</text>
</comment>
<dbReference type="GO" id="GO:0044874">
    <property type="term" value="P:lipoprotein localization to outer membrane"/>
    <property type="evidence" value="ECO:0007669"/>
    <property type="project" value="TreeGrafter"/>
</dbReference>
<sequence>MFRISFRNMFQNKGRSFMIGFFVMFATILYIVFSSFVSTMRSGMEDKIIQAVTGNLQIRPASATDADMVTMKHQANSKSFMDKAEANQIVSEIESETELAVRRVRFSTILTANGAKYPVTLVGLDQDFPEYKQAFKLTDGRYLDGSGEGEILLTTAQATKLGVKVGDSIEVYSMKLNPPAPDGKLKVVGIGDFEMLSMFGYSAAYTQLPSAQHFIGFENGEVSEIIVYDRANPKTDDTSLLQNKLHGLGLTASDVKVSAWKDMGGFIMGGVTLYKALFFGFMFILLFITAVLLMNLILMIAVERRQEIGTMRAIGFSRNNIILIFIAEILLICLFFNIAGFVIGSGIVAGLSHIAIHTMPPLTYVMGSEFFIQYNAVQVLPIIGIMLAIGLLSSLIPSFRISSLKPVEALQEG</sequence>
<dbReference type="InterPro" id="IPR003838">
    <property type="entry name" value="ABC3_permease_C"/>
</dbReference>